<feature type="chain" id="PRO_5045006523" description="RxLR effector protein" evidence="5">
    <location>
        <begin position="21"/>
        <end position="163"/>
    </location>
</feature>
<protein>
    <recommendedName>
        <fullName evidence="5">RxLR effector protein</fullName>
    </recommendedName>
</protein>
<keyword evidence="4 5" id="KW-0732">Signal</keyword>
<dbReference type="Proteomes" id="UP000006643">
    <property type="component" value="Unassembled WGS sequence"/>
</dbReference>
<name>D0NSH1_PHYIT</name>
<dbReference type="OrthoDB" id="127447at2759"/>
<comment type="similarity">
    <text evidence="2 5">Belongs to the RxLR effector family.</text>
</comment>
<feature type="signal peptide" evidence="5">
    <location>
        <begin position="1"/>
        <end position="20"/>
    </location>
</feature>
<dbReference type="InParanoid" id="D0NSH1"/>
<dbReference type="Pfam" id="PF16810">
    <property type="entry name" value="RXLR"/>
    <property type="match status" value="1"/>
</dbReference>
<comment type="domain">
    <text evidence="5">The RxLR-dEER motif acts to carry the protein into the host cell cytoplasm through binding to cell surface phosphatidylinositol-3-phosphate.</text>
</comment>
<organism evidence="6 7">
    <name type="scientific">Phytophthora infestans (strain T30-4)</name>
    <name type="common">Potato late blight agent</name>
    <dbReference type="NCBI Taxonomy" id="403677"/>
    <lineage>
        <taxon>Eukaryota</taxon>
        <taxon>Sar</taxon>
        <taxon>Stramenopiles</taxon>
        <taxon>Oomycota</taxon>
        <taxon>Peronosporomycetes</taxon>
        <taxon>Peronosporales</taxon>
        <taxon>Peronosporaceae</taxon>
        <taxon>Phytophthora</taxon>
    </lineage>
</organism>
<evidence type="ECO:0000256" key="5">
    <source>
        <dbReference type="RuleBase" id="RU367124"/>
    </source>
</evidence>
<gene>
    <name evidence="6" type="ORF">PITG_15757</name>
</gene>
<evidence type="ECO:0000256" key="4">
    <source>
        <dbReference type="ARBA" id="ARBA00022729"/>
    </source>
</evidence>
<accession>D0NSH1</accession>
<dbReference type="AlphaFoldDB" id="D0NSH1"/>
<evidence type="ECO:0000256" key="3">
    <source>
        <dbReference type="ARBA" id="ARBA00022525"/>
    </source>
</evidence>
<comment type="function">
    <text evidence="5">Effector that suppresses plant defense responses during pathogen infection.</text>
</comment>
<dbReference type="EMBL" id="DS028157">
    <property type="protein sequence ID" value="EEY64516.1"/>
    <property type="molecule type" value="Genomic_DNA"/>
</dbReference>
<evidence type="ECO:0000313" key="7">
    <source>
        <dbReference type="Proteomes" id="UP000006643"/>
    </source>
</evidence>
<proteinExistence type="inferred from homology"/>
<dbReference type="KEGG" id="pif:PITG_15757"/>
<evidence type="ECO:0000256" key="2">
    <source>
        <dbReference type="ARBA" id="ARBA00010400"/>
    </source>
</evidence>
<reference evidence="7" key="1">
    <citation type="journal article" date="2009" name="Nature">
        <title>Genome sequence and analysis of the Irish potato famine pathogen Phytophthora infestans.</title>
        <authorList>
            <consortium name="The Broad Institute Genome Sequencing Platform"/>
            <person name="Haas B.J."/>
            <person name="Kamoun S."/>
            <person name="Zody M.C."/>
            <person name="Jiang R.H."/>
            <person name="Handsaker R.E."/>
            <person name="Cano L.M."/>
            <person name="Grabherr M."/>
            <person name="Kodira C.D."/>
            <person name="Raffaele S."/>
            <person name="Torto-Alalibo T."/>
            <person name="Bozkurt T.O."/>
            <person name="Ah-Fong A.M."/>
            <person name="Alvarado L."/>
            <person name="Anderson V.L."/>
            <person name="Armstrong M.R."/>
            <person name="Avrova A."/>
            <person name="Baxter L."/>
            <person name="Beynon J."/>
            <person name="Boevink P.C."/>
            <person name="Bollmann S.R."/>
            <person name="Bos J.I."/>
            <person name="Bulone V."/>
            <person name="Cai G."/>
            <person name="Cakir C."/>
            <person name="Carrington J.C."/>
            <person name="Chawner M."/>
            <person name="Conti L."/>
            <person name="Costanzo S."/>
            <person name="Ewan R."/>
            <person name="Fahlgren N."/>
            <person name="Fischbach M.A."/>
            <person name="Fugelstad J."/>
            <person name="Gilroy E.M."/>
            <person name="Gnerre S."/>
            <person name="Green P.J."/>
            <person name="Grenville-Briggs L.J."/>
            <person name="Griffith J."/>
            <person name="Grunwald N.J."/>
            <person name="Horn K."/>
            <person name="Horner N.R."/>
            <person name="Hu C.H."/>
            <person name="Huitema E."/>
            <person name="Jeong D.H."/>
            <person name="Jones A.M."/>
            <person name="Jones J.D."/>
            <person name="Jones R.W."/>
            <person name="Karlsson E.K."/>
            <person name="Kunjeti S.G."/>
            <person name="Lamour K."/>
            <person name="Liu Z."/>
            <person name="Ma L."/>
            <person name="Maclean D."/>
            <person name="Chibucos M.C."/>
            <person name="McDonald H."/>
            <person name="McWalters J."/>
            <person name="Meijer H.J."/>
            <person name="Morgan W."/>
            <person name="Morris P.F."/>
            <person name="Munro C.A."/>
            <person name="O'Neill K."/>
            <person name="Ospina-Giraldo M."/>
            <person name="Pinzon A."/>
            <person name="Pritchard L."/>
            <person name="Ramsahoye B."/>
            <person name="Ren Q."/>
            <person name="Restrepo S."/>
            <person name="Roy S."/>
            <person name="Sadanandom A."/>
            <person name="Savidor A."/>
            <person name="Schornack S."/>
            <person name="Schwartz D.C."/>
            <person name="Schumann U.D."/>
            <person name="Schwessinger B."/>
            <person name="Seyer L."/>
            <person name="Sharpe T."/>
            <person name="Silvar C."/>
            <person name="Song J."/>
            <person name="Studholme D.J."/>
            <person name="Sykes S."/>
            <person name="Thines M."/>
            <person name="van de Vondervoort P.J."/>
            <person name="Phuntumart V."/>
            <person name="Wawra S."/>
            <person name="Weide R."/>
            <person name="Win J."/>
            <person name="Young C."/>
            <person name="Zhou S."/>
            <person name="Fry W."/>
            <person name="Meyers B.C."/>
            <person name="van West P."/>
            <person name="Ristaino J."/>
            <person name="Govers F."/>
            <person name="Birch P.R."/>
            <person name="Whisson S.C."/>
            <person name="Judelson H.S."/>
            <person name="Nusbaum C."/>
        </authorList>
    </citation>
    <scope>NUCLEOTIDE SEQUENCE [LARGE SCALE GENOMIC DNA]</scope>
    <source>
        <strain evidence="7">T30-4</strain>
    </source>
</reference>
<dbReference type="GeneID" id="9475570"/>
<dbReference type="VEuPathDB" id="FungiDB:PITG_15757"/>
<evidence type="ECO:0000256" key="1">
    <source>
        <dbReference type="ARBA" id="ARBA00004613"/>
    </source>
</evidence>
<evidence type="ECO:0000313" key="6">
    <source>
        <dbReference type="EMBL" id="EEY64516.1"/>
    </source>
</evidence>
<comment type="subcellular location">
    <subcellularLocation>
        <location evidence="1 5">Secreted</location>
    </subcellularLocation>
</comment>
<dbReference type="InterPro" id="IPR031825">
    <property type="entry name" value="RXLR"/>
</dbReference>
<keyword evidence="3 5" id="KW-0964">Secreted</keyword>
<dbReference type="RefSeq" id="XP_002898019.1">
    <property type="nucleotide sequence ID" value="XM_002897973.1"/>
</dbReference>
<dbReference type="OMA" id="SAKLMWY"/>
<keyword evidence="7" id="KW-1185">Reference proteome</keyword>
<dbReference type="HOGENOM" id="CLU_137088_0_0_1"/>
<sequence length="163" mass="18115">MRSYFVVILAVAVLISRGTAVTVDPQKSQNLVQSIDAAGMETRSRKLLRAQTTNNHASGPVDEERAVVPDVLKKLGSGVSKWAGNKTLSAKLMWYAAQVDLDRRVQKLLKQGYDPNSVYKRLHLDSRSVGADPPPPEFNLWFKFAAAYKDKNPNWVSKFDGVV</sequence>